<gene>
    <name evidence="1" type="ORF">PHIN3_298</name>
</gene>
<evidence type="ECO:0000313" key="2">
    <source>
        <dbReference type="Proteomes" id="UP000202958"/>
    </source>
</evidence>
<reference evidence="1 2" key="1">
    <citation type="submission" date="2015-04" db="EMBL/GenBank/DDBJ databases">
        <authorList>
            <person name="Hodson T.S."/>
            <person name="Hyde J.R."/>
            <person name="Schouten J.T."/>
            <person name="Crockett J.T."/>
            <person name="Smith T.A."/>
            <person name="Merrill B.D."/>
            <person name="Crook M.B."/>
            <person name="Griffitts J.S."/>
            <person name="Burnett S.H."/>
            <person name="Grose J.H."/>
            <person name="Breakwell D.P."/>
        </authorList>
    </citation>
    <scope>NUCLEOTIDE SEQUENCE [LARGE SCALE GENOMIC DNA]</scope>
</reference>
<dbReference type="EMBL" id="KR052482">
    <property type="protein sequence ID" value="AKF13561.1"/>
    <property type="molecule type" value="Genomic_DNA"/>
</dbReference>
<sequence length="56" mass="6862">MTKKNPREDFLQLLEEFINKTSAIDLKTPWQDVEPKWWLKMIELRQEAINAREEFL</sequence>
<dbReference type="GeneID" id="26639033"/>
<name>A0A0F6WD12_9CAUD</name>
<keyword evidence="2" id="KW-1185">Reference proteome</keyword>
<organism evidence="1 2">
    <name type="scientific">Sinorhizobium phage phiN3</name>
    <dbReference type="NCBI Taxonomy" id="1647405"/>
    <lineage>
        <taxon>Viruses</taxon>
        <taxon>Duplodnaviria</taxon>
        <taxon>Heunggongvirae</taxon>
        <taxon>Uroviricota</taxon>
        <taxon>Caudoviricetes</taxon>
        <taxon>Emdodecavirus</taxon>
        <taxon>Emdodecavirus N3</taxon>
    </lineage>
</organism>
<dbReference type="Proteomes" id="UP000202958">
    <property type="component" value="Segment"/>
</dbReference>
<accession>A0A0F6WD12</accession>
<proteinExistence type="predicted"/>
<protein>
    <submittedName>
        <fullName evidence="1">Uncharacterized protein</fullName>
    </submittedName>
</protein>
<dbReference type="RefSeq" id="YP_009212538.1">
    <property type="nucleotide sequence ID" value="NC_028945.1"/>
</dbReference>
<dbReference type="KEGG" id="vg:26639033"/>
<evidence type="ECO:0000313" key="1">
    <source>
        <dbReference type="EMBL" id="AKF13561.1"/>
    </source>
</evidence>